<organism evidence="1 2">
    <name type="scientific">Pristionchus entomophagus</name>
    <dbReference type="NCBI Taxonomy" id="358040"/>
    <lineage>
        <taxon>Eukaryota</taxon>
        <taxon>Metazoa</taxon>
        <taxon>Ecdysozoa</taxon>
        <taxon>Nematoda</taxon>
        <taxon>Chromadorea</taxon>
        <taxon>Rhabditida</taxon>
        <taxon>Rhabditina</taxon>
        <taxon>Diplogasteromorpha</taxon>
        <taxon>Diplogasteroidea</taxon>
        <taxon>Neodiplogasteridae</taxon>
        <taxon>Pristionchus</taxon>
    </lineage>
</organism>
<feature type="non-terminal residue" evidence="1">
    <location>
        <position position="1"/>
    </location>
</feature>
<proteinExistence type="predicted"/>
<gene>
    <name evidence="1" type="ORF">PENTCL1PPCAC_8038</name>
</gene>
<name>A0AAV5SRT4_9BILA</name>
<accession>A0AAV5SRT4</accession>
<dbReference type="Proteomes" id="UP001432027">
    <property type="component" value="Unassembled WGS sequence"/>
</dbReference>
<protein>
    <submittedName>
        <fullName evidence="1">Uncharacterized protein</fullName>
    </submittedName>
</protein>
<keyword evidence="2" id="KW-1185">Reference proteome</keyword>
<evidence type="ECO:0000313" key="1">
    <source>
        <dbReference type="EMBL" id="GMS85863.1"/>
    </source>
</evidence>
<evidence type="ECO:0000313" key="2">
    <source>
        <dbReference type="Proteomes" id="UP001432027"/>
    </source>
</evidence>
<feature type="non-terminal residue" evidence="1">
    <location>
        <position position="77"/>
    </location>
</feature>
<comment type="caution">
    <text evidence="1">The sequence shown here is derived from an EMBL/GenBank/DDBJ whole genome shotgun (WGS) entry which is preliminary data.</text>
</comment>
<sequence>SGFGKDRRARKRVHFHWKSSGNGWYENHKLLPSDQLSADDGDQWSSIVSLLRRNGPAFPFTSLDDEQPYGIDIAREV</sequence>
<dbReference type="EMBL" id="BTSX01000002">
    <property type="protein sequence ID" value="GMS85863.1"/>
    <property type="molecule type" value="Genomic_DNA"/>
</dbReference>
<reference evidence="1" key="1">
    <citation type="submission" date="2023-10" db="EMBL/GenBank/DDBJ databases">
        <title>Genome assembly of Pristionchus species.</title>
        <authorList>
            <person name="Yoshida K."/>
            <person name="Sommer R.J."/>
        </authorList>
    </citation>
    <scope>NUCLEOTIDE SEQUENCE</scope>
    <source>
        <strain evidence="1">RS0144</strain>
    </source>
</reference>
<dbReference type="AlphaFoldDB" id="A0AAV5SRT4"/>